<feature type="region of interest" description="Disordered" evidence="1">
    <location>
        <begin position="1"/>
        <end position="57"/>
    </location>
</feature>
<protein>
    <submittedName>
        <fullName evidence="2">Uncharacterized protein</fullName>
    </submittedName>
</protein>
<comment type="caution">
    <text evidence="2">The sequence shown here is derived from an EMBL/GenBank/DDBJ whole genome shotgun (WGS) entry which is preliminary data.</text>
</comment>
<proteinExistence type="predicted"/>
<organism evidence="2 3">
    <name type="scientific">Trichostrongylus colubriformis</name>
    <name type="common">Black scour worm</name>
    <dbReference type="NCBI Taxonomy" id="6319"/>
    <lineage>
        <taxon>Eukaryota</taxon>
        <taxon>Metazoa</taxon>
        <taxon>Ecdysozoa</taxon>
        <taxon>Nematoda</taxon>
        <taxon>Chromadorea</taxon>
        <taxon>Rhabditida</taxon>
        <taxon>Rhabditina</taxon>
        <taxon>Rhabditomorpha</taxon>
        <taxon>Strongyloidea</taxon>
        <taxon>Trichostrongylidae</taxon>
        <taxon>Trichostrongylus</taxon>
    </lineage>
</organism>
<dbReference type="Proteomes" id="UP001331761">
    <property type="component" value="Unassembled WGS sequence"/>
</dbReference>
<gene>
    <name evidence="2" type="ORF">GCK32_017019</name>
</gene>
<sequence length="57" mass="6542">KVTLDEKEKKPMEVAPAPQKEQKEEDDYENAQALDNEINPKDLEVPQVTKNSVEYPT</sequence>
<feature type="compositionally biased region" description="Polar residues" evidence="1">
    <location>
        <begin position="48"/>
        <end position="57"/>
    </location>
</feature>
<evidence type="ECO:0000313" key="2">
    <source>
        <dbReference type="EMBL" id="KAK5970985.1"/>
    </source>
</evidence>
<evidence type="ECO:0000313" key="3">
    <source>
        <dbReference type="Proteomes" id="UP001331761"/>
    </source>
</evidence>
<keyword evidence="3" id="KW-1185">Reference proteome</keyword>
<evidence type="ECO:0000256" key="1">
    <source>
        <dbReference type="SAM" id="MobiDB-lite"/>
    </source>
</evidence>
<reference evidence="2 3" key="1">
    <citation type="submission" date="2019-10" db="EMBL/GenBank/DDBJ databases">
        <title>Assembly and Annotation for the nematode Trichostrongylus colubriformis.</title>
        <authorList>
            <person name="Martin J."/>
        </authorList>
    </citation>
    <scope>NUCLEOTIDE SEQUENCE [LARGE SCALE GENOMIC DNA]</scope>
    <source>
        <strain evidence="2">G859</strain>
        <tissue evidence="2">Whole worm</tissue>
    </source>
</reference>
<feature type="non-terminal residue" evidence="2">
    <location>
        <position position="1"/>
    </location>
</feature>
<accession>A0AAN8F5Y6</accession>
<dbReference type="EMBL" id="WIXE01018354">
    <property type="protein sequence ID" value="KAK5970985.1"/>
    <property type="molecule type" value="Genomic_DNA"/>
</dbReference>
<dbReference type="AlphaFoldDB" id="A0AAN8F5Y6"/>
<feature type="compositionally biased region" description="Basic and acidic residues" evidence="1">
    <location>
        <begin position="1"/>
        <end position="12"/>
    </location>
</feature>
<name>A0AAN8F5Y6_TRICO</name>